<evidence type="ECO:0000313" key="9">
    <source>
        <dbReference type="Proteomes" id="UP000199071"/>
    </source>
</evidence>
<name>A0A1G6AJU3_9HYPH</name>
<dbReference type="GO" id="GO:0008831">
    <property type="term" value="F:dTDP-4-dehydrorhamnose reductase activity"/>
    <property type="evidence" value="ECO:0007669"/>
    <property type="project" value="UniProtKB-EC"/>
</dbReference>
<protein>
    <recommendedName>
        <fullName evidence="4 6">dTDP-4-dehydrorhamnose reductase</fullName>
        <ecNumber evidence="3 6">1.1.1.133</ecNumber>
    </recommendedName>
</protein>
<evidence type="ECO:0000256" key="4">
    <source>
        <dbReference type="ARBA" id="ARBA00017099"/>
    </source>
</evidence>
<dbReference type="InterPro" id="IPR029903">
    <property type="entry name" value="RmlD-like-bd"/>
</dbReference>
<dbReference type="AlphaFoldDB" id="A0A1G6AJU3"/>
<dbReference type="NCBIfam" id="TIGR01214">
    <property type="entry name" value="rmlD"/>
    <property type="match status" value="1"/>
</dbReference>
<dbReference type="CDD" id="cd05254">
    <property type="entry name" value="dTDP_HR_like_SDR_e"/>
    <property type="match status" value="1"/>
</dbReference>
<dbReference type="InterPro" id="IPR005913">
    <property type="entry name" value="dTDP_dehydrorham_reduct"/>
</dbReference>
<dbReference type="OrthoDB" id="9803892at2"/>
<comment type="catalytic activity">
    <reaction evidence="5 6">
        <text>dTDP-beta-L-rhamnose + NADP(+) = dTDP-4-dehydro-beta-L-rhamnose + NADPH + H(+)</text>
        <dbReference type="Rhea" id="RHEA:21796"/>
        <dbReference type="ChEBI" id="CHEBI:15378"/>
        <dbReference type="ChEBI" id="CHEBI:57510"/>
        <dbReference type="ChEBI" id="CHEBI:57783"/>
        <dbReference type="ChEBI" id="CHEBI:58349"/>
        <dbReference type="ChEBI" id="CHEBI:62830"/>
        <dbReference type="EC" id="1.1.1.133"/>
    </reaction>
</comment>
<dbReference type="Proteomes" id="UP000199071">
    <property type="component" value="Unassembled WGS sequence"/>
</dbReference>
<evidence type="ECO:0000256" key="5">
    <source>
        <dbReference type="ARBA" id="ARBA00048200"/>
    </source>
</evidence>
<dbReference type="EC" id="1.1.1.133" evidence="3 6"/>
<reference evidence="8 9" key="1">
    <citation type="submission" date="2016-10" db="EMBL/GenBank/DDBJ databases">
        <authorList>
            <person name="de Groot N.N."/>
        </authorList>
    </citation>
    <scope>NUCLEOTIDE SEQUENCE [LARGE SCALE GENOMIC DNA]</scope>
    <source>
        <strain evidence="8 9">ATCC 35022</strain>
    </source>
</reference>
<dbReference type="UniPathway" id="UPA00124"/>
<proteinExistence type="inferred from homology"/>
<evidence type="ECO:0000256" key="6">
    <source>
        <dbReference type="RuleBase" id="RU364082"/>
    </source>
</evidence>
<dbReference type="Gene3D" id="3.40.50.720">
    <property type="entry name" value="NAD(P)-binding Rossmann-like Domain"/>
    <property type="match status" value="1"/>
</dbReference>
<keyword evidence="6" id="KW-0521">NADP</keyword>
<sequence>MILIFGGGGQLAQEIVARSARAGVPAVAIRRDAADIADDRQVADAIRKFEPTTVVNAAAYTDFDRAETDSSAAMRANRDGPAVLAEHCRANGLPLIHFSTDYVFDGRKVGPYREDDPAVPLSVYGRSKLAGEEAVRARHADYLILRVSWVYGRYGENFLKTILRLGQERDSLNVVADQHGSPTASTDIADAVIRLIPVVEGGGAPFGTYHFAGTGETTWYMFAAAILEAAAELTGRTVTVRPIPGSDYPAAAERPANSVLDSGLFERTFGFRARPWQESTKRVVAELLAEGGVT</sequence>
<dbReference type="EMBL" id="FMXQ01000001">
    <property type="protein sequence ID" value="SDB08687.1"/>
    <property type="molecule type" value="Genomic_DNA"/>
</dbReference>
<evidence type="ECO:0000313" key="8">
    <source>
        <dbReference type="EMBL" id="SDB08687.1"/>
    </source>
</evidence>
<keyword evidence="9" id="KW-1185">Reference proteome</keyword>
<dbReference type="STRING" id="665467.SAMN02982931_00748"/>
<dbReference type="InterPro" id="IPR036291">
    <property type="entry name" value="NAD(P)-bd_dom_sf"/>
</dbReference>
<dbReference type="PANTHER" id="PTHR10491">
    <property type="entry name" value="DTDP-4-DEHYDRORHAMNOSE REDUCTASE"/>
    <property type="match status" value="1"/>
</dbReference>
<comment type="cofactor">
    <cofactor evidence="6">
        <name>Mg(2+)</name>
        <dbReference type="ChEBI" id="CHEBI:18420"/>
    </cofactor>
    <text evidence="6">Binds 1 Mg(2+) ion per monomer.</text>
</comment>
<organism evidence="8 9">
    <name type="scientific">Bauldia litoralis</name>
    <dbReference type="NCBI Taxonomy" id="665467"/>
    <lineage>
        <taxon>Bacteria</taxon>
        <taxon>Pseudomonadati</taxon>
        <taxon>Pseudomonadota</taxon>
        <taxon>Alphaproteobacteria</taxon>
        <taxon>Hyphomicrobiales</taxon>
        <taxon>Kaistiaceae</taxon>
        <taxon>Bauldia</taxon>
    </lineage>
</organism>
<dbReference type="Pfam" id="PF04321">
    <property type="entry name" value="RmlD_sub_bind"/>
    <property type="match status" value="1"/>
</dbReference>
<evidence type="ECO:0000256" key="2">
    <source>
        <dbReference type="ARBA" id="ARBA00010944"/>
    </source>
</evidence>
<accession>A0A1G6AJU3</accession>
<evidence type="ECO:0000259" key="7">
    <source>
        <dbReference type="Pfam" id="PF04321"/>
    </source>
</evidence>
<dbReference type="Gene3D" id="3.90.25.10">
    <property type="entry name" value="UDP-galactose 4-epimerase, domain 1"/>
    <property type="match status" value="1"/>
</dbReference>
<evidence type="ECO:0000256" key="3">
    <source>
        <dbReference type="ARBA" id="ARBA00012929"/>
    </source>
</evidence>
<comment type="similarity">
    <text evidence="2 6">Belongs to the dTDP-4-dehydrorhamnose reductase family.</text>
</comment>
<dbReference type="SUPFAM" id="SSF51735">
    <property type="entry name" value="NAD(P)-binding Rossmann-fold domains"/>
    <property type="match status" value="1"/>
</dbReference>
<comment type="function">
    <text evidence="6">Catalyzes the reduction of dTDP-6-deoxy-L-lyxo-4-hexulose to yield dTDP-L-rhamnose.</text>
</comment>
<gene>
    <name evidence="8" type="ORF">SAMN02982931_00748</name>
</gene>
<dbReference type="GO" id="GO:0019305">
    <property type="term" value="P:dTDP-rhamnose biosynthetic process"/>
    <property type="evidence" value="ECO:0007669"/>
    <property type="project" value="UniProtKB-UniPathway"/>
</dbReference>
<dbReference type="PANTHER" id="PTHR10491:SF4">
    <property type="entry name" value="METHIONINE ADENOSYLTRANSFERASE 2 SUBUNIT BETA"/>
    <property type="match status" value="1"/>
</dbReference>
<keyword evidence="6" id="KW-0560">Oxidoreductase</keyword>
<evidence type="ECO:0000256" key="1">
    <source>
        <dbReference type="ARBA" id="ARBA00004781"/>
    </source>
</evidence>
<comment type="pathway">
    <text evidence="1 6">Carbohydrate biosynthesis; dTDP-L-rhamnose biosynthesis.</text>
</comment>
<dbReference type="RefSeq" id="WP_090874828.1">
    <property type="nucleotide sequence ID" value="NZ_FMXQ01000001.1"/>
</dbReference>
<feature type="domain" description="RmlD-like substrate binding" evidence="7">
    <location>
        <begin position="2"/>
        <end position="287"/>
    </location>
</feature>